<keyword evidence="10" id="KW-1133">Transmembrane helix</keyword>
<dbReference type="NCBIfam" id="TIGR00229">
    <property type="entry name" value="sensory_box"/>
    <property type="match status" value="1"/>
</dbReference>
<organism evidence="23 24">
    <name type="scientific">Janthinobacterium agaricidamnosum NBRC 102515 = DSM 9628</name>
    <dbReference type="NCBI Taxonomy" id="1349767"/>
    <lineage>
        <taxon>Bacteria</taxon>
        <taxon>Pseudomonadati</taxon>
        <taxon>Pseudomonadota</taxon>
        <taxon>Betaproteobacteria</taxon>
        <taxon>Burkholderiales</taxon>
        <taxon>Oxalobacteraceae</taxon>
        <taxon>Janthinobacterium</taxon>
    </lineage>
</organism>
<dbReference type="SMART" id="SM00086">
    <property type="entry name" value="PAC"/>
    <property type="match status" value="1"/>
</dbReference>
<evidence type="ECO:0000256" key="1">
    <source>
        <dbReference type="ARBA" id="ARBA00000085"/>
    </source>
</evidence>
<dbReference type="CDD" id="cd00130">
    <property type="entry name" value="PAS"/>
    <property type="match status" value="1"/>
</dbReference>
<feature type="modified residue" description="4-aspartylphosphate" evidence="17">
    <location>
        <position position="410"/>
    </location>
</feature>
<dbReference type="PROSITE" id="PS50113">
    <property type="entry name" value="PAC"/>
    <property type="match status" value="1"/>
</dbReference>
<evidence type="ECO:0000256" key="12">
    <source>
        <dbReference type="ARBA" id="ARBA00023026"/>
    </source>
</evidence>
<feature type="domain" description="Histidine kinase" evidence="18">
    <location>
        <begin position="123"/>
        <end position="339"/>
    </location>
</feature>
<dbReference type="FunFam" id="3.30.565.10:FF:000010">
    <property type="entry name" value="Sensor histidine kinase RcsC"/>
    <property type="match status" value="1"/>
</dbReference>
<dbReference type="PROSITE" id="PS50110">
    <property type="entry name" value="RESPONSE_REGULATORY"/>
    <property type="match status" value="1"/>
</dbReference>
<dbReference type="Gene3D" id="3.40.50.2300">
    <property type="match status" value="1"/>
</dbReference>
<dbReference type="InterPro" id="IPR003661">
    <property type="entry name" value="HisK_dim/P_dom"/>
</dbReference>
<keyword evidence="7" id="KW-0732">Signal</keyword>
<keyword evidence="23" id="KW-0418">Kinase</keyword>
<evidence type="ECO:0000259" key="19">
    <source>
        <dbReference type="PROSITE" id="PS50110"/>
    </source>
</evidence>
<evidence type="ECO:0000256" key="3">
    <source>
        <dbReference type="ARBA" id="ARBA00012438"/>
    </source>
</evidence>
<dbReference type="Gene3D" id="1.10.287.130">
    <property type="match status" value="1"/>
</dbReference>
<evidence type="ECO:0000259" key="21">
    <source>
        <dbReference type="PROSITE" id="PS50113"/>
    </source>
</evidence>
<dbReference type="GO" id="GO:0000155">
    <property type="term" value="F:phosphorelay sensor kinase activity"/>
    <property type="evidence" value="ECO:0007669"/>
    <property type="project" value="InterPro"/>
</dbReference>
<dbReference type="InterPro" id="IPR013655">
    <property type="entry name" value="PAS_fold_3"/>
</dbReference>
<dbReference type="SMART" id="SM00388">
    <property type="entry name" value="HisKA"/>
    <property type="match status" value="1"/>
</dbReference>
<evidence type="ECO:0000256" key="14">
    <source>
        <dbReference type="ARBA" id="ARBA00058004"/>
    </source>
</evidence>
<dbReference type="Pfam" id="PF00512">
    <property type="entry name" value="HisKA"/>
    <property type="match status" value="1"/>
</dbReference>
<dbReference type="InterPro" id="IPR035965">
    <property type="entry name" value="PAS-like_dom_sf"/>
</dbReference>
<dbReference type="InterPro" id="IPR001610">
    <property type="entry name" value="PAC"/>
</dbReference>
<comment type="subcellular location">
    <subcellularLocation>
        <location evidence="2">Cell membrane</location>
        <topology evidence="2">Multi-pass membrane protein</topology>
    </subcellularLocation>
</comment>
<evidence type="ECO:0000256" key="16">
    <source>
        <dbReference type="PROSITE-ProRule" id="PRU00110"/>
    </source>
</evidence>
<dbReference type="InterPro" id="IPR036641">
    <property type="entry name" value="HPT_dom_sf"/>
</dbReference>
<dbReference type="PATRIC" id="fig|1349767.4.peg.2276"/>
<protein>
    <recommendedName>
        <fullName evidence="15">Virulence sensor protein BvgS</fullName>
        <ecNumber evidence="3">2.7.13.3</ecNumber>
    </recommendedName>
</protein>
<keyword evidence="12" id="KW-0843">Virulence</keyword>
<name>W0V1K7_9BURK</name>
<dbReference type="EC" id="2.7.13.3" evidence="3"/>
<dbReference type="InterPro" id="IPR036097">
    <property type="entry name" value="HisK_dim/P_sf"/>
</dbReference>
<evidence type="ECO:0000256" key="13">
    <source>
        <dbReference type="ARBA" id="ARBA00023136"/>
    </source>
</evidence>
<evidence type="ECO:0000313" key="23">
    <source>
        <dbReference type="EMBL" id="CDG81223.1"/>
    </source>
</evidence>
<dbReference type="Gene3D" id="1.20.120.160">
    <property type="entry name" value="HPT domain"/>
    <property type="match status" value="1"/>
</dbReference>
<dbReference type="EMBL" id="HG322949">
    <property type="protein sequence ID" value="CDG81223.1"/>
    <property type="molecule type" value="Genomic_DNA"/>
</dbReference>
<dbReference type="GO" id="GO:0005524">
    <property type="term" value="F:ATP binding"/>
    <property type="evidence" value="ECO:0007669"/>
    <property type="project" value="UniProtKB-KW"/>
</dbReference>
<comment type="function">
    <text evidence="14">Member of the two-component regulatory system BvgS/BvgA. Phosphorylates BvgA via a four-step phosphorelay in response to environmental signals.</text>
</comment>
<evidence type="ECO:0000313" key="24">
    <source>
        <dbReference type="Proteomes" id="UP000027604"/>
    </source>
</evidence>
<dbReference type="Proteomes" id="UP000027604">
    <property type="component" value="Chromosome I"/>
</dbReference>
<dbReference type="Gene3D" id="3.30.450.20">
    <property type="entry name" value="PAS domain"/>
    <property type="match status" value="1"/>
</dbReference>
<feature type="domain" description="PAC" evidence="21">
    <location>
        <begin position="53"/>
        <end position="105"/>
    </location>
</feature>
<dbReference type="InterPro" id="IPR000700">
    <property type="entry name" value="PAS-assoc_C"/>
</dbReference>
<evidence type="ECO:0000256" key="5">
    <source>
        <dbReference type="ARBA" id="ARBA00022553"/>
    </source>
</evidence>
<sequence>MFISDGVEQVTGYPPQDFLGDPPQRTVTMLIVPEDRGHAVDVFQRSVASGEPYLLEYRLRHADGGLRWLWERGAVVLDGEGRVRWVDGVILDITERRRIEEDLRDAKEKAEHAAAARASFVANMSHEIRTPMNSILGYTDVLLDTPLLPEQRRHLDTVRQAGRALLRLLNEILDTAKLDKGAVELELDDYNLVALLDELSSTFGGNARNKGLAMELRYDPLLPVNVYGDELRLRQVISNLLDNAIKFTTSGSVTLSAQVEGEQLHIVVQDTGIGIPPDRLEAIFDPFVQADNSTTRRFGGTGLGTTISRQLVTLMQGKIWADSQAGFGTAFHVLLPLEAARNTPHSYRQDQQQPFDLPPLRILVADDVPQNLELLCLLLRKHGHSVDTAADGALAVRMAGAVRYDAILMDLQMPHMDGLEATQAIRAALRDGAPRVPVVAMTASVLAAHRKASRAAGMDGFATKPVDWHALSHEIARVLGLRPALPDDQPPAQPPSSGQRVLHRSAGLARWSGSDSAYRQALARFDHDYCAAAPRLAELIATRQYLAAQTQAHKMRGVAANLGLEQLSVTLAQLERLCAEADHHNAAAMSEALSHLVDRLSAALAALRLLTAQQAAAPAASAGTAQQDCRGARDAAATLLAALGHGQLDDAALAALETALGAHAAILAPLRAALDDFDFPLAQTRLQTLLNTYDTEPT</sequence>
<keyword evidence="24" id="KW-1185">Reference proteome</keyword>
<dbReference type="InterPro" id="IPR036890">
    <property type="entry name" value="HATPase_C_sf"/>
</dbReference>
<evidence type="ECO:0000256" key="9">
    <source>
        <dbReference type="ARBA" id="ARBA00022840"/>
    </source>
</evidence>
<dbReference type="PROSITE" id="PS50894">
    <property type="entry name" value="HPT"/>
    <property type="match status" value="1"/>
</dbReference>
<evidence type="ECO:0000256" key="7">
    <source>
        <dbReference type="ARBA" id="ARBA00022729"/>
    </source>
</evidence>
<dbReference type="InterPro" id="IPR011006">
    <property type="entry name" value="CheY-like_superfamily"/>
</dbReference>
<keyword evidence="8" id="KW-0547">Nucleotide-binding</keyword>
<keyword evidence="5 17" id="KW-0597">Phosphoprotein</keyword>
<dbReference type="PANTHER" id="PTHR45339:SF1">
    <property type="entry name" value="HYBRID SIGNAL TRANSDUCTION HISTIDINE KINASE J"/>
    <property type="match status" value="1"/>
</dbReference>
<dbReference type="PANTHER" id="PTHR45339">
    <property type="entry name" value="HYBRID SIGNAL TRANSDUCTION HISTIDINE KINASE J"/>
    <property type="match status" value="1"/>
</dbReference>
<dbReference type="HOGENOM" id="CLU_000445_114_15_4"/>
<evidence type="ECO:0000259" key="22">
    <source>
        <dbReference type="PROSITE" id="PS50894"/>
    </source>
</evidence>
<keyword evidence="9" id="KW-0067">ATP-binding</keyword>
<dbReference type="STRING" id="1349767.GJA_563"/>
<dbReference type="CDD" id="cd16922">
    <property type="entry name" value="HATPase_EvgS-ArcB-TorS-like"/>
    <property type="match status" value="1"/>
</dbReference>
<dbReference type="Pfam" id="PF00072">
    <property type="entry name" value="Response_reg"/>
    <property type="match status" value="1"/>
</dbReference>
<dbReference type="SUPFAM" id="SSF47384">
    <property type="entry name" value="Homodimeric domain of signal transducing histidine kinase"/>
    <property type="match status" value="1"/>
</dbReference>
<evidence type="ECO:0000256" key="11">
    <source>
        <dbReference type="ARBA" id="ARBA00023012"/>
    </source>
</evidence>
<dbReference type="SUPFAM" id="SSF55785">
    <property type="entry name" value="PYP-like sensor domain (PAS domain)"/>
    <property type="match status" value="1"/>
</dbReference>
<dbReference type="InterPro" id="IPR000014">
    <property type="entry name" value="PAS"/>
</dbReference>
<feature type="domain" description="HPt" evidence="22">
    <location>
        <begin position="514"/>
        <end position="614"/>
    </location>
</feature>
<dbReference type="SMART" id="SM00448">
    <property type="entry name" value="REC"/>
    <property type="match status" value="1"/>
</dbReference>
<dbReference type="eggNOG" id="COG2205">
    <property type="taxonomic scope" value="Bacteria"/>
</dbReference>
<dbReference type="PROSITE" id="PS50112">
    <property type="entry name" value="PAS"/>
    <property type="match status" value="1"/>
</dbReference>
<keyword evidence="6" id="KW-0812">Transmembrane</keyword>
<dbReference type="SUPFAM" id="SSF52172">
    <property type="entry name" value="CheY-like"/>
    <property type="match status" value="1"/>
</dbReference>
<dbReference type="Pfam" id="PF08447">
    <property type="entry name" value="PAS_3"/>
    <property type="match status" value="1"/>
</dbReference>
<evidence type="ECO:0000259" key="20">
    <source>
        <dbReference type="PROSITE" id="PS50112"/>
    </source>
</evidence>
<keyword evidence="4" id="KW-1003">Cell membrane</keyword>
<proteinExistence type="predicted"/>
<dbReference type="PRINTS" id="PR00344">
    <property type="entry name" value="BCTRLSENSOR"/>
</dbReference>
<dbReference type="Pfam" id="PF02518">
    <property type="entry name" value="HATPase_c"/>
    <property type="match status" value="1"/>
</dbReference>
<dbReference type="SMART" id="SM00387">
    <property type="entry name" value="HATPase_c"/>
    <property type="match status" value="1"/>
</dbReference>
<dbReference type="SUPFAM" id="SSF55874">
    <property type="entry name" value="ATPase domain of HSP90 chaperone/DNA topoisomerase II/histidine kinase"/>
    <property type="match status" value="1"/>
</dbReference>
<dbReference type="InterPro" id="IPR004358">
    <property type="entry name" value="Sig_transdc_His_kin-like_C"/>
</dbReference>
<feature type="domain" description="Response regulatory" evidence="19">
    <location>
        <begin position="361"/>
        <end position="479"/>
    </location>
</feature>
<evidence type="ECO:0000256" key="6">
    <source>
        <dbReference type="ARBA" id="ARBA00022692"/>
    </source>
</evidence>
<dbReference type="CDD" id="cd00082">
    <property type="entry name" value="HisKA"/>
    <property type="match status" value="1"/>
</dbReference>
<feature type="domain" description="PAS" evidence="20">
    <location>
        <begin position="1"/>
        <end position="50"/>
    </location>
</feature>
<feature type="modified residue" description="Phosphohistidine" evidence="16">
    <location>
        <position position="553"/>
    </location>
</feature>
<comment type="catalytic activity">
    <reaction evidence="1">
        <text>ATP + protein L-histidine = ADP + protein N-phospho-L-histidine.</text>
        <dbReference type="EC" id="2.7.13.3"/>
    </reaction>
</comment>
<dbReference type="PROSITE" id="PS50109">
    <property type="entry name" value="HIS_KIN"/>
    <property type="match status" value="1"/>
</dbReference>
<evidence type="ECO:0000256" key="8">
    <source>
        <dbReference type="ARBA" id="ARBA00022741"/>
    </source>
</evidence>
<keyword evidence="13" id="KW-0472">Membrane</keyword>
<keyword evidence="11" id="KW-0902">Two-component regulatory system</keyword>
<dbReference type="Gene3D" id="3.30.565.10">
    <property type="entry name" value="Histidine kinase-like ATPase, C-terminal domain"/>
    <property type="match status" value="1"/>
</dbReference>
<dbReference type="InterPro" id="IPR001789">
    <property type="entry name" value="Sig_transdc_resp-reg_receiver"/>
</dbReference>
<evidence type="ECO:0000256" key="10">
    <source>
        <dbReference type="ARBA" id="ARBA00022989"/>
    </source>
</evidence>
<accession>W0V1K7</accession>
<dbReference type="KEGG" id="jag:GJA_563"/>
<gene>
    <name evidence="23" type="ORF">GJA_563</name>
</gene>
<keyword evidence="23" id="KW-0808">Transferase</keyword>
<evidence type="ECO:0000256" key="17">
    <source>
        <dbReference type="PROSITE-ProRule" id="PRU00169"/>
    </source>
</evidence>
<dbReference type="CDD" id="cd17546">
    <property type="entry name" value="REC_hyHK_CKI1_RcsC-like"/>
    <property type="match status" value="1"/>
</dbReference>
<evidence type="ECO:0000256" key="15">
    <source>
        <dbReference type="ARBA" id="ARBA00070152"/>
    </source>
</evidence>
<evidence type="ECO:0000256" key="2">
    <source>
        <dbReference type="ARBA" id="ARBA00004651"/>
    </source>
</evidence>
<dbReference type="InterPro" id="IPR005467">
    <property type="entry name" value="His_kinase_dom"/>
</dbReference>
<dbReference type="SUPFAM" id="SSF47226">
    <property type="entry name" value="Histidine-containing phosphotransfer domain, HPT domain"/>
    <property type="match status" value="1"/>
</dbReference>
<evidence type="ECO:0000259" key="18">
    <source>
        <dbReference type="PROSITE" id="PS50109"/>
    </source>
</evidence>
<reference evidence="23 24" key="1">
    <citation type="journal article" date="2015" name="Genome Announc.">
        <title>Genome Sequence of Mushroom Soft-Rot Pathogen Janthinobacterium agaricidamnosum.</title>
        <authorList>
            <person name="Graupner K."/>
            <person name="Lackner G."/>
            <person name="Hertweck C."/>
        </authorList>
    </citation>
    <scope>NUCLEOTIDE SEQUENCE [LARGE SCALE GENOMIC DNA]</scope>
    <source>
        <strain evidence="24">NBRC 102515 / DSM 9628</strain>
    </source>
</reference>
<dbReference type="AlphaFoldDB" id="W0V1K7"/>
<dbReference type="InterPro" id="IPR008207">
    <property type="entry name" value="Sig_transdc_His_kin_Hpt_dom"/>
</dbReference>
<dbReference type="InterPro" id="IPR003594">
    <property type="entry name" value="HATPase_dom"/>
</dbReference>
<dbReference type="GO" id="GO:0005886">
    <property type="term" value="C:plasma membrane"/>
    <property type="evidence" value="ECO:0007669"/>
    <property type="project" value="UniProtKB-SubCell"/>
</dbReference>
<evidence type="ECO:0000256" key="4">
    <source>
        <dbReference type="ARBA" id="ARBA00022475"/>
    </source>
</evidence>